<feature type="compositionally biased region" description="Gly residues" evidence="16">
    <location>
        <begin position="162"/>
        <end position="189"/>
    </location>
</feature>
<keyword evidence="21" id="KW-1185">Reference proteome</keyword>
<dbReference type="Gene3D" id="3.40.50.300">
    <property type="entry name" value="P-loop containing nucleotide triphosphate hydrolases"/>
    <property type="match status" value="2"/>
</dbReference>
<evidence type="ECO:0000259" key="19">
    <source>
        <dbReference type="PROSITE" id="PS51999"/>
    </source>
</evidence>
<accession>A0ABQ6M573</accession>
<keyword evidence="4" id="KW-0547">Nucleotide-binding</keyword>
<feature type="compositionally biased region" description="Acidic residues" evidence="16">
    <location>
        <begin position="1058"/>
        <end position="1067"/>
    </location>
</feature>
<evidence type="ECO:0000256" key="7">
    <source>
        <dbReference type="ARBA" id="ARBA00022806"/>
    </source>
</evidence>
<evidence type="ECO:0000256" key="4">
    <source>
        <dbReference type="ARBA" id="ARBA00022741"/>
    </source>
</evidence>
<dbReference type="Pfam" id="PF00271">
    <property type="entry name" value="Helicase_C"/>
    <property type="match status" value="1"/>
</dbReference>
<feature type="region of interest" description="Disordered" evidence="16">
    <location>
        <begin position="1023"/>
        <end position="1044"/>
    </location>
</feature>
<dbReference type="NCBIfam" id="TIGR00614">
    <property type="entry name" value="recQ_fam"/>
    <property type="match status" value="1"/>
</dbReference>
<protein>
    <recommendedName>
        <fullName evidence="14">DNA 3'-5' helicase</fullName>
        <ecNumber evidence="14">5.6.2.4</ecNumber>
    </recommendedName>
</protein>
<evidence type="ECO:0000259" key="18">
    <source>
        <dbReference type="PROSITE" id="PS51194"/>
    </source>
</evidence>
<dbReference type="PROSITE" id="PS00690">
    <property type="entry name" value="DEAH_ATP_HELICASE"/>
    <property type="match status" value="1"/>
</dbReference>
<dbReference type="CDD" id="cd17920">
    <property type="entry name" value="DEXHc_RecQ"/>
    <property type="match status" value="1"/>
</dbReference>
<dbReference type="Pfam" id="PF09382">
    <property type="entry name" value="RQC"/>
    <property type="match status" value="1"/>
</dbReference>
<dbReference type="Gene3D" id="1.10.10.10">
    <property type="entry name" value="Winged helix-like DNA-binding domain superfamily/Winged helix DNA-binding domain"/>
    <property type="match status" value="1"/>
</dbReference>
<dbReference type="Proteomes" id="UP001165060">
    <property type="component" value="Unassembled WGS sequence"/>
</dbReference>
<dbReference type="InterPro" id="IPR027417">
    <property type="entry name" value="P-loop_NTPase"/>
</dbReference>
<proteinExistence type="inferred from homology"/>
<feature type="compositionally biased region" description="Basic and acidic residues" evidence="16">
    <location>
        <begin position="194"/>
        <end position="211"/>
    </location>
</feature>
<name>A0ABQ6M573_9STRA</name>
<feature type="domain" description="Helicase C-terminal" evidence="18">
    <location>
        <begin position="703"/>
        <end position="858"/>
    </location>
</feature>
<dbReference type="Pfam" id="PF00270">
    <property type="entry name" value="DEAD"/>
    <property type="match status" value="1"/>
</dbReference>
<dbReference type="SUPFAM" id="SSF52540">
    <property type="entry name" value="P-loop containing nucleoside triphosphate hydrolases"/>
    <property type="match status" value="1"/>
</dbReference>
<dbReference type="PANTHER" id="PTHR13710">
    <property type="entry name" value="DNA HELICASE RECQ FAMILY MEMBER"/>
    <property type="match status" value="1"/>
</dbReference>
<evidence type="ECO:0000256" key="13">
    <source>
        <dbReference type="ARBA" id="ARBA00034617"/>
    </source>
</evidence>
<dbReference type="CDD" id="cd18794">
    <property type="entry name" value="SF2_C_RecQ"/>
    <property type="match status" value="1"/>
</dbReference>
<comment type="caution">
    <text evidence="20">The sequence shown here is derived from an EMBL/GenBank/DDBJ whole genome shotgun (WGS) entry which is preliminary data.</text>
</comment>
<feature type="compositionally biased region" description="Low complexity" evidence="16">
    <location>
        <begin position="107"/>
        <end position="116"/>
    </location>
</feature>
<feature type="domain" description="GRF-type" evidence="19">
    <location>
        <begin position="320"/>
        <end position="362"/>
    </location>
</feature>
<evidence type="ECO:0000256" key="14">
    <source>
        <dbReference type="ARBA" id="ARBA00034808"/>
    </source>
</evidence>
<dbReference type="InterPro" id="IPR001650">
    <property type="entry name" value="Helicase_C-like"/>
</dbReference>
<dbReference type="InterPro" id="IPR032284">
    <property type="entry name" value="RecQ_Zn-bd"/>
</dbReference>
<evidence type="ECO:0000256" key="10">
    <source>
        <dbReference type="ARBA" id="ARBA00023125"/>
    </source>
</evidence>
<keyword evidence="5 15" id="KW-0863">Zinc-finger</keyword>
<feature type="domain" description="Helicase ATP-binding" evidence="17">
    <location>
        <begin position="499"/>
        <end position="679"/>
    </location>
</feature>
<evidence type="ECO:0000256" key="8">
    <source>
        <dbReference type="ARBA" id="ARBA00022833"/>
    </source>
</evidence>
<evidence type="ECO:0000256" key="15">
    <source>
        <dbReference type="PROSITE-ProRule" id="PRU01343"/>
    </source>
</evidence>
<dbReference type="InterPro" id="IPR036388">
    <property type="entry name" value="WH-like_DNA-bd_sf"/>
</dbReference>
<feature type="compositionally biased region" description="Pro residues" evidence="16">
    <location>
        <begin position="279"/>
        <end position="299"/>
    </location>
</feature>
<dbReference type="InterPro" id="IPR010666">
    <property type="entry name" value="Znf_GRF"/>
</dbReference>
<evidence type="ECO:0000256" key="3">
    <source>
        <dbReference type="ARBA" id="ARBA00022723"/>
    </source>
</evidence>
<evidence type="ECO:0000256" key="16">
    <source>
        <dbReference type="SAM" id="MobiDB-lite"/>
    </source>
</evidence>
<gene>
    <name evidence="20" type="ORF">TeGR_g109</name>
</gene>
<keyword evidence="7" id="KW-0347">Helicase</keyword>
<evidence type="ECO:0000256" key="12">
    <source>
        <dbReference type="ARBA" id="ARBA00023242"/>
    </source>
</evidence>
<evidence type="ECO:0000256" key="11">
    <source>
        <dbReference type="ARBA" id="ARBA00023235"/>
    </source>
</evidence>
<comment type="subcellular location">
    <subcellularLocation>
        <location evidence="1">Nucleus</location>
    </subcellularLocation>
</comment>
<dbReference type="PROSITE" id="PS51999">
    <property type="entry name" value="ZF_GRF"/>
    <property type="match status" value="1"/>
</dbReference>
<reference evidence="20 21" key="1">
    <citation type="journal article" date="2023" name="Commun. Biol.">
        <title>Genome analysis of Parmales, the sister group of diatoms, reveals the evolutionary specialization of diatoms from phago-mixotrophs to photoautotrophs.</title>
        <authorList>
            <person name="Ban H."/>
            <person name="Sato S."/>
            <person name="Yoshikawa S."/>
            <person name="Yamada K."/>
            <person name="Nakamura Y."/>
            <person name="Ichinomiya M."/>
            <person name="Sato N."/>
            <person name="Blanc-Mathieu R."/>
            <person name="Endo H."/>
            <person name="Kuwata A."/>
            <person name="Ogata H."/>
        </authorList>
    </citation>
    <scope>NUCLEOTIDE SEQUENCE [LARGE SCALE GENOMIC DNA]</scope>
</reference>
<keyword evidence="9" id="KW-0067">ATP-binding</keyword>
<evidence type="ECO:0000313" key="21">
    <source>
        <dbReference type="Proteomes" id="UP001165060"/>
    </source>
</evidence>
<feature type="region of interest" description="Disordered" evidence="16">
    <location>
        <begin position="44"/>
        <end position="69"/>
    </location>
</feature>
<evidence type="ECO:0000256" key="9">
    <source>
        <dbReference type="ARBA" id="ARBA00022840"/>
    </source>
</evidence>
<keyword evidence="11" id="KW-0413">Isomerase</keyword>
<feature type="compositionally biased region" description="Low complexity" evidence="16">
    <location>
        <begin position="378"/>
        <end position="414"/>
    </location>
</feature>
<dbReference type="PANTHER" id="PTHR13710:SF153">
    <property type="entry name" value="RECQ-LIKE DNA HELICASE BLM"/>
    <property type="match status" value="1"/>
</dbReference>
<dbReference type="InterPro" id="IPR014001">
    <property type="entry name" value="Helicase_ATP-bd"/>
</dbReference>
<feature type="compositionally biased region" description="Acidic residues" evidence="16">
    <location>
        <begin position="212"/>
        <end position="230"/>
    </location>
</feature>
<evidence type="ECO:0000256" key="2">
    <source>
        <dbReference type="ARBA" id="ARBA00005446"/>
    </source>
</evidence>
<dbReference type="InterPro" id="IPR018982">
    <property type="entry name" value="RQC_domain"/>
</dbReference>
<evidence type="ECO:0000313" key="20">
    <source>
        <dbReference type="EMBL" id="GMI19614.1"/>
    </source>
</evidence>
<dbReference type="InterPro" id="IPR002464">
    <property type="entry name" value="DNA/RNA_helicase_DEAH_CS"/>
</dbReference>
<evidence type="ECO:0000256" key="1">
    <source>
        <dbReference type="ARBA" id="ARBA00004123"/>
    </source>
</evidence>
<comment type="catalytic activity">
    <reaction evidence="13">
        <text>Couples ATP hydrolysis with the unwinding of duplex DNA by translocating in the 3'-5' direction.</text>
        <dbReference type="EC" id="5.6.2.4"/>
    </reaction>
</comment>
<keyword evidence="3" id="KW-0479">Metal-binding</keyword>
<dbReference type="PROSITE" id="PS51194">
    <property type="entry name" value="HELICASE_CTER"/>
    <property type="match status" value="1"/>
</dbReference>
<keyword evidence="12" id="KW-0539">Nucleus</keyword>
<sequence>PPPPPIQNNLSLQLSWLSSPSASLRGSSGSRGLLDGFEYSAVQPDPWISPAGEGGGEEPPGYFPPTGALRSFKPSAVPSLAPSLAPASGGAAAPAYRHALRLSSLGPSSLSASSLLPPSPPPPLPGEYREPLTPGRVRNRENAVYGQLPNASNSPAAARRVFGGGGGAGGAGGAGYGAAAGGGGAGGVGPRVTAGEDRLGMFDEPPTREAAAEVEEDGVDWGEIDFDAVEADARKREAQQQAAKPPQQSFEPPQQSFAPPQQSFAPPQQSFAPPQQSFAPPPTNSFAPPPTNSFAPPPNQNQSFTNQPPAGAGAGEGRTCQCGNPAVQLTCRSGDNAGRVFFKCAVREKEGQCKYFEWEDEPPRDGGASGASYGGGAAAPAPAAAASSSDWGAYSGQASQFGPPRASQQAGAAPQGGAYASAAAQSSYLPNSGAGGGGAAPARDFGGAGGGQVEYTTYANVQDRAPVYNQGAGVVADFRLMNREVFGHRSFREGQEGIVEAALAKKDVFVLMPTGGGKSLCYQLPARCSAGVAVVVSPLISLIIDQVQNLRAVGVNAEYLTGKQDWEGEQRDIIDRLRNNPMDGPDSIKLLYVTPEKISRSGMINNIFADLQRRGGLSLFVIDEAHCMSQWGHDFRPDYQQLKSLRTNYPGVPIMALTATANAEVVRDAIKNLGMNSPYMHKSTFNRKNLHYSVIEKTSEPKTIESIAKYVAKKGRVSGVIYCLSRKNCETMAQKITAKLKDLNIYNVNINFYHAEVEDGERHRRHKLWSEGKIQVLCATVAFGMGIDKPDVRYVIHYSMPQSITHYYQESGRAGRDGLQSDCILYYNYGDKKTLEGMITNDGAKRDPSTKRAIEQLYACVKYCENRFECRRRLQLSYFGEDFDKRICEKTCDNCIGGCEMETIDHSEVAQQILQLLMQIQQQGYTCTLIQLNDLYRGLVSSSKKSVFEPSRLTLLGAGKKFKKAELVPILSGMITQHIIMEMSEKNRMGFRNTHVKFGTGADAVGNGRKKFLIEVAGKPKKAPAAAKPKAAEKPKPSKTKKAKVAAPVIVDVDEIDNSDESDDDFEAGTGRKVGASRSKRDRAIIDTKEVKALETELSDRSKIWAEDANSTGENIRYWDILKGSNARDLAVEAPTTVERFQEVSTIGATKNKRWGKKIVEVIVKFLKSVGKLDEVREKEKKLAAQAARAKKAKPVDLTTPSPAPSFASQDLTQTGLLGAAGKPDLSTFGYNAPGPATNIFDNGEDDMDWDAAFQEADQVVNMGSPAAAAAAAAGPSASNHFRTASGSPAINRGGPSNENCDVLVRLAFPSAPPAPGAAFFGLTGSDLENCPRPILPPRICFGSAASGTPATFASRRSY</sequence>
<feature type="compositionally biased region" description="Low complexity" evidence="16">
    <location>
        <begin position="239"/>
        <end position="278"/>
    </location>
</feature>
<comment type="similarity">
    <text evidence="2">Belongs to the helicase family. RecQ subfamily.</text>
</comment>
<feature type="region of interest" description="Disordered" evidence="16">
    <location>
        <begin position="107"/>
        <end position="322"/>
    </location>
</feature>
<evidence type="ECO:0000256" key="5">
    <source>
        <dbReference type="ARBA" id="ARBA00022771"/>
    </source>
</evidence>
<organism evidence="20 21">
    <name type="scientific">Tetraparma gracilis</name>
    <dbReference type="NCBI Taxonomy" id="2962635"/>
    <lineage>
        <taxon>Eukaryota</taxon>
        <taxon>Sar</taxon>
        <taxon>Stramenopiles</taxon>
        <taxon>Ochrophyta</taxon>
        <taxon>Bolidophyceae</taxon>
        <taxon>Parmales</taxon>
        <taxon>Triparmaceae</taxon>
        <taxon>Tetraparma</taxon>
    </lineage>
</organism>
<dbReference type="InterPro" id="IPR004589">
    <property type="entry name" value="DNA_helicase_ATP-dep_RecQ"/>
</dbReference>
<evidence type="ECO:0000256" key="6">
    <source>
        <dbReference type="ARBA" id="ARBA00022801"/>
    </source>
</evidence>
<feature type="region of interest" description="Disordered" evidence="16">
    <location>
        <begin position="357"/>
        <end position="414"/>
    </location>
</feature>
<keyword evidence="8" id="KW-0862">Zinc</keyword>
<feature type="non-terminal residue" evidence="20">
    <location>
        <position position="1"/>
    </location>
</feature>
<keyword evidence="6" id="KW-0378">Hydrolase</keyword>
<dbReference type="Pfam" id="PF16124">
    <property type="entry name" value="RecQ_Zn_bind"/>
    <property type="match status" value="1"/>
</dbReference>
<feature type="compositionally biased region" description="Gly residues" evidence="16">
    <location>
        <begin position="367"/>
        <end position="377"/>
    </location>
</feature>
<dbReference type="EMBL" id="BRYB01003728">
    <property type="protein sequence ID" value="GMI19614.1"/>
    <property type="molecule type" value="Genomic_DNA"/>
</dbReference>
<evidence type="ECO:0000259" key="17">
    <source>
        <dbReference type="PROSITE" id="PS51192"/>
    </source>
</evidence>
<dbReference type="SMART" id="SM00487">
    <property type="entry name" value="DEXDc"/>
    <property type="match status" value="1"/>
</dbReference>
<keyword evidence="10" id="KW-0238">DNA-binding</keyword>
<dbReference type="EC" id="5.6.2.4" evidence="14"/>
<feature type="region of interest" description="Disordered" evidence="16">
    <location>
        <begin position="1058"/>
        <end position="1080"/>
    </location>
</feature>
<dbReference type="Pfam" id="PF06839">
    <property type="entry name" value="Zn_ribbon_GRF"/>
    <property type="match status" value="1"/>
</dbReference>
<dbReference type="SMART" id="SM00490">
    <property type="entry name" value="HELICc"/>
    <property type="match status" value="1"/>
</dbReference>
<dbReference type="InterPro" id="IPR011545">
    <property type="entry name" value="DEAD/DEAH_box_helicase_dom"/>
</dbReference>
<dbReference type="PROSITE" id="PS51192">
    <property type="entry name" value="HELICASE_ATP_BIND_1"/>
    <property type="match status" value="1"/>
</dbReference>